<dbReference type="InterPro" id="IPR000835">
    <property type="entry name" value="HTH_MarR-typ"/>
</dbReference>
<organism evidence="6 7">
    <name type="scientific">Streptomyces fildesensis</name>
    <dbReference type="NCBI Taxonomy" id="375757"/>
    <lineage>
        <taxon>Bacteria</taxon>
        <taxon>Bacillati</taxon>
        <taxon>Actinomycetota</taxon>
        <taxon>Actinomycetes</taxon>
        <taxon>Kitasatosporales</taxon>
        <taxon>Streptomycetaceae</taxon>
        <taxon>Streptomyces</taxon>
    </lineage>
</organism>
<sequence length="191" mass="20161">MTPTSRPAATEDPACTPPPAPDGRTGISHAVFRTARAHRMAAGRLLRGAGLYAGQELLMMRLWDAGPQRQAELIKLLDLDPSTVTRMVQRLEQSGLVTRRPDPDDGRAVLVEATEAGHTLRAPVEDAWRQLEEITVAGLSADDRGELARLLARVEDNLLRRGMGGTDGTGDGTGEADAMGATAEAGGSVSG</sequence>
<proteinExistence type="predicted"/>
<dbReference type="SMART" id="SM00347">
    <property type="entry name" value="HTH_MARR"/>
    <property type="match status" value="1"/>
</dbReference>
<protein>
    <submittedName>
        <fullName evidence="6">MarR family winged helix-turn-helix transcriptional regulator</fullName>
    </submittedName>
</protein>
<dbReference type="RefSeq" id="WP_399654308.1">
    <property type="nucleotide sequence ID" value="NZ_JBITYG010000009.1"/>
</dbReference>
<feature type="region of interest" description="Disordered" evidence="4">
    <location>
        <begin position="162"/>
        <end position="191"/>
    </location>
</feature>
<evidence type="ECO:0000259" key="5">
    <source>
        <dbReference type="PROSITE" id="PS50995"/>
    </source>
</evidence>
<keyword evidence="3" id="KW-0804">Transcription</keyword>
<reference evidence="6 7" key="1">
    <citation type="submission" date="2024-10" db="EMBL/GenBank/DDBJ databases">
        <title>The Natural Products Discovery Center: Release of the First 8490 Sequenced Strains for Exploring Actinobacteria Biosynthetic Diversity.</title>
        <authorList>
            <person name="Kalkreuter E."/>
            <person name="Kautsar S.A."/>
            <person name="Yang D."/>
            <person name="Bader C.D."/>
            <person name="Teijaro C.N."/>
            <person name="Fluegel L."/>
            <person name="Davis C.M."/>
            <person name="Simpson J.R."/>
            <person name="Lauterbach L."/>
            <person name="Steele A.D."/>
            <person name="Gui C."/>
            <person name="Meng S."/>
            <person name="Li G."/>
            <person name="Viehrig K."/>
            <person name="Ye F."/>
            <person name="Su P."/>
            <person name="Kiefer A.F."/>
            <person name="Nichols A."/>
            <person name="Cepeda A.J."/>
            <person name="Yan W."/>
            <person name="Fan B."/>
            <person name="Jiang Y."/>
            <person name="Adhikari A."/>
            <person name="Zheng C.-J."/>
            <person name="Schuster L."/>
            <person name="Cowan T.M."/>
            <person name="Smanski M.J."/>
            <person name="Chevrette M.G."/>
            <person name="De Carvalho L.P.S."/>
            <person name="Shen B."/>
        </authorList>
    </citation>
    <scope>NUCLEOTIDE SEQUENCE [LARGE SCALE GENOMIC DNA]</scope>
    <source>
        <strain evidence="6 7">NPDC053399</strain>
    </source>
</reference>
<evidence type="ECO:0000256" key="2">
    <source>
        <dbReference type="ARBA" id="ARBA00023125"/>
    </source>
</evidence>
<dbReference type="SUPFAM" id="SSF46785">
    <property type="entry name" value="Winged helix' DNA-binding domain"/>
    <property type="match status" value="1"/>
</dbReference>
<gene>
    <name evidence="6" type="ORF">ACIGXA_27365</name>
</gene>
<dbReference type="Gene3D" id="1.10.10.10">
    <property type="entry name" value="Winged helix-like DNA-binding domain superfamily/Winged helix DNA-binding domain"/>
    <property type="match status" value="1"/>
</dbReference>
<accession>A0ABW8CCR9</accession>
<dbReference type="InterPro" id="IPR039422">
    <property type="entry name" value="MarR/SlyA-like"/>
</dbReference>
<feature type="domain" description="HTH marR-type" evidence="5">
    <location>
        <begin position="24"/>
        <end position="156"/>
    </location>
</feature>
<dbReference type="InterPro" id="IPR036388">
    <property type="entry name" value="WH-like_DNA-bd_sf"/>
</dbReference>
<dbReference type="Proteomes" id="UP001614394">
    <property type="component" value="Unassembled WGS sequence"/>
</dbReference>
<evidence type="ECO:0000313" key="6">
    <source>
        <dbReference type="EMBL" id="MFI9104242.1"/>
    </source>
</evidence>
<evidence type="ECO:0000256" key="4">
    <source>
        <dbReference type="SAM" id="MobiDB-lite"/>
    </source>
</evidence>
<evidence type="ECO:0000313" key="7">
    <source>
        <dbReference type="Proteomes" id="UP001614394"/>
    </source>
</evidence>
<dbReference type="Pfam" id="PF01047">
    <property type="entry name" value="MarR"/>
    <property type="match status" value="1"/>
</dbReference>
<keyword evidence="2" id="KW-0238">DNA-binding</keyword>
<dbReference type="InterPro" id="IPR023187">
    <property type="entry name" value="Tscrpt_reg_MarR-type_CS"/>
</dbReference>
<dbReference type="PANTHER" id="PTHR33164:SF43">
    <property type="entry name" value="HTH-TYPE TRANSCRIPTIONAL REPRESSOR YETL"/>
    <property type="match status" value="1"/>
</dbReference>
<evidence type="ECO:0000256" key="3">
    <source>
        <dbReference type="ARBA" id="ARBA00023163"/>
    </source>
</evidence>
<feature type="region of interest" description="Disordered" evidence="4">
    <location>
        <begin position="1"/>
        <end position="26"/>
    </location>
</feature>
<feature type="compositionally biased region" description="Gly residues" evidence="4">
    <location>
        <begin position="162"/>
        <end position="173"/>
    </location>
</feature>
<dbReference type="PRINTS" id="PR00598">
    <property type="entry name" value="HTHMARR"/>
</dbReference>
<comment type="caution">
    <text evidence="6">The sequence shown here is derived from an EMBL/GenBank/DDBJ whole genome shotgun (WGS) entry which is preliminary data.</text>
</comment>
<evidence type="ECO:0000256" key="1">
    <source>
        <dbReference type="ARBA" id="ARBA00023015"/>
    </source>
</evidence>
<dbReference type="PANTHER" id="PTHR33164">
    <property type="entry name" value="TRANSCRIPTIONAL REGULATOR, MARR FAMILY"/>
    <property type="match status" value="1"/>
</dbReference>
<feature type="compositionally biased region" description="Low complexity" evidence="4">
    <location>
        <begin position="175"/>
        <end position="191"/>
    </location>
</feature>
<dbReference type="EMBL" id="JBITYG010000009">
    <property type="protein sequence ID" value="MFI9104242.1"/>
    <property type="molecule type" value="Genomic_DNA"/>
</dbReference>
<keyword evidence="1" id="KW-0805">Transcription regulation</keyword>
<dbReference type="PROSITE" id="PS01117">
    <property type="entry name" value="HTH_MARR_1"/>
    <property type="match status" value="1"/>
</dbReference>
<dbReference type="InterPro" id="IPR036390">
    <property type="entry name" value="WH_DNA-bd_sf"/>
</dbReference>
<keyword evidence="7" id="KW-1185">Reference proteome</keyword>
<name>A0ABW8CCR9_9ACTN</name>
<dbReference type="PROSITE" id="PS50995">
    <property type="entry name" value="HTH_MARR_2"/>
    <property type="match status" value="1"/>
</dbReference>